<feature type="region of interest" description="Disordered" evidence="4">
    <location>
        <begin position="1"/>
        <end position="22"/>
    </location>
</feature>
<dbReference type="RefSeq" id="WP_235703516.1">
    <property type="nucleotide sequence ID" value="NZ_JAKGBZ010000008.1"/>
</dbReference>
<dbReference type="Gene3D" id="1.20.120.530">
    <property type="entry name" value="GntR ligand-binding domain-like"/>
    <property type="match status" value="1"/>
</dbReference>
<comment type="caution">
    <text evidence="6">The sequence shown here is derived from an EMBL/GenBank/DDBJ whole genome shotgun (WGS) entry which is preliminary data.</text>
</comment>
<dbReference type="EMBL" id="JAKGBZ010000008">
    <property type="protein sequence ID" value="MCF3946285.1"/>
    <property type="molecule type" value="Genomic_DNA"/>
</dbReference>
<evidence type="ECO:0000259" key="5">
    <source>
        <dbReference type="PROSITE" id="PS50949"/>
    </source>
</evidence>
<dbReference type="InterPro" id="IPR036388">
    <property type="entry name" value="WH-like_DNA-bd_sf"/>
</dbReference>
<dbReference type="SUPFAM" id="SSF46785">
    <property type="entry name" value="Winged helix' DNA-binding domain"/>
    <property type="match status" value="1"/>
</dbReference>
<dbReference type="PRINTS" id="PR00035">
    <property type="entry name" value="HTHGNTR"/>
</dbReference>
<dbReference type="Gene3D" id="1.10.10.10">
    <property type="entry name" value="Winged helix-like DNA-binding domain superfamily/Winged helix DNA-binding domain"/>
    <property type="match status" value="1"/>
</dbReference>
<accession>A0ABS9DWV5</accession>
<proteinExistence type="predicted"/>
<dbReference type="InterPro" id="IPR008920">
    <property type="entry name" value="TF_FadR/GntR_C"/>
</dbReference>
<dbReference type="PANTHER" id="PTHR43537:SF5">
    <property type="entry name" value="UXU OPERON TRANSCRIPTIONAL REGULATOR"/>
    <property type="match status" value="1"/>
</dbReference>
<dbReference type="PANTHER" id="PTHR43537">
    <property type="entry name" value="TRANSCRIPTIONAL REGULATOR, GNTR FAMILY"/>
    <property type="match status" value="1"/>
</dbReference>
<keyword evidence="7" id="KW-1185">Reference proteome</keyword>
<dbReference type="SUPFAM" id="SSF48008">
    <property type="entry name" value="GntR ligand-binding domain-like"/>
    <property type="match status" value="1"/>
</dbReference>
<dbReference type="SMART" id="SM00345">
    <property type="entry name" value="HTH_GNTR"/>
    <property type="match status" value="1"/>
</dbReference>
<name>A0ABS9DWV5_9PROT</name>
<evidence type="ECO:0000256" key="4">
    <source>
        <dbReference type="SAM" id="MobiDB-lite"/>
    </source>
</evidence>
<keyword evidence="1" id="KW-0805">Transcription regulation</keyword>
<feature type="domain" description="HTH gntR-type" evidence="5">
    <location>
        <begin position="23"/>
        <end position="90"/>
    </location>
</feature>
<dbReference type="Pfam" id="PF07729">
    <property type="entry name" value="FCD"/>
    <property type="match status" value="1"/>
</dbReference>
<dbReference type="CDD" id="cd07377">
    <property type="entry name" value="WHTH_GntR"/>
    <property type="match status" value="1"/>
</dbReference>
<dbReference type="InterPro" id="IPR000524">
    <property type="entry name" value="Tscrpt_reg_HTH_GntR"/>
</dbReference>
<gene>
    <name evidence="6" type="ORF">L2A60_06260</name>
</gene>
<keyword evidence="2" id="KW-0238">DNA-binding</keyword>
<evidence type="ECO:0000256" key="1">
    <source>
        <dbReference type="ARBA" id="ARBA00023015"/>
    </source>
</evidence>
<reference evidence="6 7" key="1">
    <citation type="submission" date="2022-01" db="EMBL/GenBank/DDBJ databases">
        <authorList>
            <person name="Won M."/>
            <person name="Kim S.-J."/>
            <person name="Kwon S.-W."/>
        </authorList>
    </citation>
    <scope>NUCLEOTIDE SEQUENCE [LARGE SCALE GENOMIC DNA]</scope>
    <source>
        <strain evidence="6 7">KCTC 23505</strain>
    </source>
</reference>
<protein>
    <submittedName>
        <fullName evidence="6">GntR family transcriptional regulator</fullName>
    </submittedName>
</protein>
<dbReference type="PROSITE" id="PS50949">
    <property type="entry name" value="HTH_GNTR"/>
    <property type="match status" value="1"/>
</dbReference>
<evidence type="ECO:0000313" key="7">
    <source>
        <dbReference type="Proteomes" id="UP001521209"/>
    </source>
</evidence>
<dbReference type="SMART" id="SM00895">
    <property type="entry name" value="FCD"/>
    <property type="match status" value="1"/>
</dbReference>
<evidence type="ECO:0000313" key="6">
    <source>
        <dbReference type="EMBL" id="MCF3946285.1"/>
    </source>
</evidence>
<dbReference type="Proteomes" id="UP001521209">
    <property type="component" value="Unassembled WGS sequence"/>
</dbReference>
<organism evidence="6 7">
    <name type="scientific">Acidiphilium iwatense</name>
    <dbReference type="NCBI Taxonomy" id="768198"/>
    <lineage>
        <taxon>Bacteria</taxon>
        <taxon>Pseudomonadati</taxon>
        <taxon>Pseudomonadota</taxon>
        <taxon>Alphaproteobacteria</taxon>
        <taxon>Acetobacterales</taxon>
        <taxon>Acidocellaceae</taxon>
        <taxon>Acidiphilium</taxon>
    </lineage>
</organism>
<evidence type="ECO:0000256" key="2">
    <source>
        <dbReference type="ARBA" id="ARBA00023125"/>
    </source>
</evidence>
<dbReference type="Pfam" id="PF00392">
    <property type="entry name" value="GntR"/>
    <property type="match status" value="1"/>
</dbReference>
<evidence type="ECO:0000256" key="3">
    <source>
        <dbReference type="ARBA" id="ARBA00023163"/>
    </source>
</evidence>
<dbReference type="InterPro" id="IPR036390">
    <property type="entry name" value="WH_DNA-bd_sf"/>
</dbReference>
<keyword evidence="3" id="KW-0804">Transcription</keyword>
<dbReference type="InterPro" id="IPR011711">
    <property type="entry name" value="GntR_C"/>
</dbReference>
<sequence>MPPQIAARRTDRSATELGSEEPGPVGLRVRRIIEERIITNALRPGERLSENDLAAQLGVSRQPVREALIRLSEAGLVQVLPQRGTVVTRISAARAESARFLRASVECAVAREAAAKADAAAIARMRSLIADQADAVRAGDHAGFLALDDALHRAFAAATDHEDVWRILHNVKLQMDRVRYLSLPDATPAARLLEQHAAIVDAIETRDRDAAEAVMRLHLSELLTSLPRLIAAMPEYFDEKR</sequence>